<reference evidence="4" key="2">
    <citation type="submission" date="2020-09" db="EMBL/GenBank/DDBJ databases">
        <authorList>
            <person name="Sun Q."/>
            <person name="Zhou Y."/>
        </authorList>
    </citation>
    <scope>NUCLEOTIDE SEQUENCE</scope>
    <source>
        <strain evidence="4">CGMCC 1.15448</strain>
    </source>
</reference>
<evidence type="ECO:0000313" key="4">
    <source>
        <dbReference type="EMBL" id="GGB00862.1"/>
    </source>
</evidence>
<accession>A0A8J2UDD2</accession>
<dbReference type="AlphaFoldDB" id="A0A8J2UDD2"/>
<comment type="caution">
    <text evidence="4">The sequence shown here is derived from an EMBL/GenBank/DDBJ whole genome shotgun (WGS) entry which is preliminary data.</text>
</comment>
<evidence type="ECO:0000313" key="5">
    <source>
        <dbReference type="Proteomes" id="UP000607559"/>
    </source>
</evidence>
<dbReference type="GO" id="GO:0016987">
    <property type="term" value="F:sigma factor activity"/>
    <property type="evidence" value="ECO:0007669"/>
    <property type="project" value="InterPro"/>
</dbReference>
<dbReference type="PANTHER" id="PTHR47756:SF2">
    <property type="entry name" value="BLL6612 PROTEIN"/>
    <property type="match status" value="1"/>
</dbReference>
<dbReference type="EMBL" id="BMJC01000002">
    <property type="protein sequence ID" value="GGB00862.1"/>
    <property type="molecule type" value="Genomic_DNA"/>
</dbReference>
<sequence length="411" mass="46287">MDQPDLIPNLYRREYSKMVSLLCTRFGIDQMDAAEDIVSETFLSAAETWGMKGVPDNPVAWLYKVAKNNALNGLKHDHVFRQRVKGVLLQRGANEVEPELDLSPESITDSQLRMLFAVCHPAIPVEAQVSLALRVLCGFTIDEIAQALLTTKTNINKRLYRAKEKLRAEGVRLDLPAGAALDARLDAVLLTLYLLFNEGYYSASPSTVLRKDLCVEAMRLVYLLTENRDILRADVYSLLALMCFQASRFDARMNDAGDLILYDQQDNSRWDQELINRGNYFFVQACDKGLLSRYHFEAAIAWWHTQTKDSEEKWPTILMLYNRLLVLEYSPIAALNRAYVFARVYGNEKAIPEAEKLALTGNLFYHSLLGELYTGVDAAKAMLHFETALGLAGTDAEKAVIVEKLSLLSGS</sequence>
<proteinExistence type="predicted"/>
<dbReference type="InterPro" id="IPR013324">
    <property type="entry name" value="RNA_pol_sigma_r3/r4-like"/>
</dbReference>
<dbReference type="InterPro" id="IPR046531">
    <property type="entry name" value="DUF6596"/>
</dbReference>
<dbReference type="Pfam" id="PF04542">
    <property type="entry name" value="Sigma70_r2"/>
    <property type="match status" value="1"/>
</dbReference>
<feature type="domain" description="RNA polymerase sigma-70 region 2" evidence="1">
    <location>
        <begin position="13"/>
        <end position="75"/>
    </location>
</feature>
<feature type="domain" description="DUF6596" evidence="3">
    <location>
        <begin position="184"/>
        <end position="284"/>
    </location>
</feature>
<evidence type="ECO:0000259" key="1">
    <source>
        <dbReference type="Pfam" id="PF04542"/>
    </source>
</evidence>
<dbReference type="RefSeq" id="WP_188932050.1">
    <property type="nucleotide sequence ID" value="NZ_BMJC01000002.1"/>
</dbReference>
<dbReference type="InterPro" id="IPR007627">
    <property type="entry name" value="RNA_pol_sigma70_r2"/>
</dbReference>
<reference evidence="4" key="1">
    <citation type="journal article" date="2014" name="Int. J. Syst. Evol. Microbiol.">
        <title>Complete genome sequence of Corynebacterium casei LMG S-19264T (=DSM 44701T), isolated from a smear-ripened cheese.</title>
        <authorList>
            <consortium name="US DOE Joint Genome Institute (JGI-PGF)"/>
            <person name="Walter F."/>
            <person name="Albersmeier A."/>
            <person name="Kalinowski J."/>
            <person name="Ruckert C."/>
        </authorList>
    </citation>
    <scope>NUCLEOTIDE SEQUENCE</scope>
    <source>
        <strain evidence="4">CGMCC 1.15448</strain>
    </source>
</reference>
<feature type="domain" description="RNA polymerase sigma factor 70 region 4 type 2" evidence="2">
    <location>
        <begin position="119"/>
        <end position="166"/>
    </location>
</feature>
<evidence type="ECO:0000259" key="3">
    <source>
        <dbReference type="Pfam" id="PF20239"/>
    </source>
</evidence>
<dbReference type="Proteomes" id="UP000607559">
    <property type="component" value="Unassembled WGS sequence"/>
</dbReference>
<dbReference type="InterPro" id="IPR013249">
    <property type="entry name" value="RNA_pol_sigma70_r4_t2"/>
</dbReference>
<dbReference type="PANTHER" id="PTHR47756">
    <property type="entry name" value="BLL6612 PROTEIN-RELATED"/>
    <property type="match status" value="1"/>
</dbReference>
<dbReference type="Gene3D" id="1.10.10.10">
    <property type="entry name" value="Winged helix-like DNA-binding domain superfamily/Winged helix DNA-binding domain"/>
    <property type="match status" value="1"/>
</dbReference>
<dbReference type="SUPFAM" id="SSF51110">
    <property type="entry name" value="alpha-D-mannose-specific plant lectins"/>
    <property type="match status" value="1"/>
</dbReference>
<name>A0A8J2UDD2_9BACT</name>
<protein>
    <submittedName>
        <fullName evidence="4">RNA polymerase subunit sigma-24</fullName>
    </submittedName>
</protein>
<dbReference type="GO" id="GO:0006352">
    <property type="term" value="P:DNA-templated transcription initiation"/>
    <property type="evidence" value="ECO:0007669"/>
    <property type="project" value="InterPro"/>
</dbReference>
<dbReference type="Pfam" id="PF08281">
    <property type="entry name" value="Sigma70_r4_2"/>
    <property type="match status" value="1"/>
</dbReference>
<dbReference type="Pfam" id="PF20239">
    <property type="entry name" value="DUF6596"/>
    <property type="match status" value="1"/>
</dbReference>
<gene>
    <name evidence="4" type="ORF">GCM10011511_25200</name>
</gene>
<dbReference type="Gene3D" id="1.10.1740.10">
    <property type="match status" value="1"/>
</dbReference>
<dbReference type="InterPro" id="IPR014284">
    <property type="entry name" value="RNA_pol_sigma-70_dom"/>
</dbReference>
<dbReference type="InterPro" id="IPR036426">
    <property type="entry name" value="Bulb-type_lectin_dom_sf"/>
</dbReference>
<evidence type="ECO:0000259" key="2">
    <source>
        <dbReference type="Pfam" id="PF08281"/>
    </source>
</evidence>
<dbReference type="InterPro" id="IPR013325">
    <property type="entry name" value="RNA_pol_sigma_r2"/>
</dbReference>
<dbReference type="InterPro" id="IPR036388">
    <property type="entry name" value="WH-like_DNA-bd_sf"/>
</dbReference>
<dbReference type="NCBIfam" id="TIGR02937">
    <property type="entry name" value="sigma70-ECF"/>
    <property type="match status" value="1"/>
</dbReference>
<dbReference type="GO" id="GO:0003677">
    <property type="term" value="F:DNA binding"/>
    <property type="evidence" value="ECO:0007669"/>
    <property type="project" value="InterPro"/>
</dbReference>
<keyword evidence="5" id="KW-1185">Reference proteome</keyword>
<dbReference type="SUPFAM" id="SSF88946">
    <property type="entry name" value="Sigma2 domain of RNA polymerase sigma factors"/>
    <property type="match status" value="1"/>
</dbReference>
<organism evidence="4 5">
    <name type="scientific">Puia dinghuensis</name>
    <dbReference type="NCBI Taxonomy" id="1792502"/>
    <lineage>
        <taxon>Bacteria</taxon>
        <taxon>Pseudomonadati</taxon>
        <taxon>Bacteroidota</taxon>
        <taxon>Chitinophagia</taxon>
        <taxon>Chitinophagales</taxon>
        <taxon>Chitinophagaceae</taxon>
        <taxon>Puia</taxon>
    </lineage>
</organism>
<dbReference type="SUPFAM" id="SSF88659">
    <property type="entry name" value="Sigma3 and sigma4 domains of RNA polymerase sigma factors"/>
    <property type="match status" value="1"/>
</dbReference>